<evidence type="ECO:0000256" key="16">
    <source>
        <dbReference type="PROSITE-ProRule" id="PRU00492"/>
    </source>
</evidence>
<evidence type="ECO:0000256" key="9">
    <source>
        <dbReference type="ARBA" id="ARBA00023002"/>
    </source>
</evidence>
<dbReference type="PRINTS" id="PR01183">
    <property type="entry name" value="RIBORDTASEM1"/>
</dbReference>
<evidence type="ECO:0000256" key="10">
    <source>
        <dbReference type="ARBA" id="ARBA00023069"/>
    </source>
</evidence>
<evidence type="ECO:0000313" key="20">
    <source>
        <dbReference type="EMBL" id="ORY48537.1"/>
    </source>
</evidence>
<dbReference type="Proteomes" id="UP000193642">
    <property type="component" value="Unassembled WGS sequence"/>
</dbReference>
<dbReference type="SUPFAM" id="SSF49354">
    <property type="entry name" value="PapD-like"/>
    <property type="match status" value="1"/>
</dbReference>
<dbReference type="STRING" id="329046.A0A1Y2CNH8"/>
<dbReference type="InterPro" id="IPR008926">
    <property type="entry name" value="RNR_R1-su_N"/>
</dbReference>
<dbReference type="PANTHER" id="PTHR11573">
    <property type="entry name" value="RIBONUCLEOSIDE-DIPHOSPHATE REDUCTASE LARGE CHAIN"/>
    <property type="match status" value="1"/>
</dbReference>
<keyword evidence="7 16" id="KW-0547">Nucleotide-binding</keyword>
<feature type="region of interest" description="Disordered" evidence="18">
    <location>
        <begin position="1"/>
        <end position="33"/>
    </location>
</feature>
<evidence type="ECO:0000256" key="2">
    <source>
        <dbReference type="ARBA" id="ARBA00004496"/>
    </source>
</evidence>
<evidence type="ECO:0000256" key="4">
    <source>
        <dbReference type="ARBA" id="ARBA00012274"/>
    </source>
</evidence>
<evidence type="ECO:0000256" key="1">
    <source>
        <dbReference type="ARBA" id="ARBA00004138"/>
    </source>
</evidence>
<dbReference type="Pfam" id="PF22544">
    <property type="entry name" value="HYDIN_VesB_CFA65-like_Ig"/>
    <property type="match status" value="4"/>
</dbReference>
<evidence type="ECO:0000313" key="21">
    <source>
        <dbReference type="Proteomes" id="UP000193642"/>
    </source>
</evidence>
<dbReference type="GO" id="GO:0005929">
    <property type="term" value="C:cilium"/>
    <property type="evidence" value="ECO:0007669"/>
    <property type="project" value="UniProtKB-SubCell"/>
</dbReference>
<dbReference type="NCBIfam" id="TIGR02506">
    <property type="entry name" value="NrdE_NrdA"/>
    <property type="match status" value="1"/>
</dbReference>
<name>A0A1Y2CNH8_9FUNG</name>
<dbReference type="PROSITE" id="PS00089">
    <property type="entry name" value="RIBORED_LARGE"/>
    <property type="match status" value="1"/>
</dbReference>
<keyword evidence="10" id="KW-0969">Cilium</keyword>
<evidence type="ECO:0000256" key="6">
    <source>
        <dbReference type="ARBA" id="ARBA00022533"/>
    </source>
</evidence>
<evidence type="ECO:0000256" key="17">
    <source>
        <dbReference type="RuleBase" id="RU003410"/>
    </source>
</evidence>
<dbReference type="PROSITE" id="PS51161">
    <property type="entry name" value="ATP_CONE"/>
    <property type="match status" value="1"/>
</dbReference>
<dbReference type="SUPFAM" id="SSF48168">
    <property type="entry name" value="R1 subunit of ribonucleotide reductase, N-terminal domain"/>
    <property type="match status" value="1"/>
</dbReference>
<comment type="catalytic activity">
    <reaction evidence="15 17">
        <text>a 2'-deoxyribonucleoside 5'-diphosphate + [thioredoxin]-disulfide + H2O = a ribonucleoside 5'-diphosphate + [thioredoxin]-dithiol</text>
        <dbReference type="Rhea" id="RHEA:23252"/>
        <dbReference type="Rhea" id="RHEA-COMP:10698"/>
        <dbReference type="Rhea" id="RHEA-COMP:10700"/>
        <dbReference type="ChEBI" id="CHEBI:15377"/>
        <dbReference type="ChEBI" id="CHEBI:29950"/>
        <dbReference type="ChEBI" id="CHEBI:50058"/>
        <dbReference type="ChEBI" id="CHEBI:57930"/>
        <dbReference type="ChEBI" id="CHEBI:73316"/>
        <dbReference type="EC" id="1.17.4.1"/>
    </reaction>
</comment>
<dbReference type="PANTHER" id="PTHR11573:SF6">
    <property type="entry name" value="RIBONUCLEOSIDE-DIPHOSPHATE REDUCTASE LARGE SUBUNIT"/>
    <property type="match status" value="1"/>
</dbReference>
<comment type="caution">
    <text evidence="20">The sequence shown here is derived from an EMBL/GenBank/DDBJ whole genome shotgun (WGS) entry which is preliminary data.</text>
</comment>
<dbReference type="Gene3D" id="3.20.70.20">
    <property type="match status" value="1"/>
</dbReference>
<dbReference type="EMBL" id="MCGO01000011">
    <property type="protein sequence ID" value="ORY48537.1"/>
    <property type="molecule type" value="Genomic_DNA"/>
</dbReference>
<dbReference type="Gene3D" id="2.60.40.10">
    <property type="entry name" value="Immunoglobulins"/>
    <property type="match status" value="14"/>
</dbReference>
<evidence type="ECO:0000256" key="13">
    <source>
        <dbReference type="ARBA" id="ARBA00023273"/>
    </source>
</evidence>
<dbReference type="InterPro" id="IPR053879">
    <property type="entry name" value="HYDIN_VesB_CFA65-like_Ig"/>
</dbReference>
<dbReference type="Pfam" id="PF02867">
    <property type="entry name" value="Ribonuc_red_lgC"/>
    <property type="match status" value="1"/>
</dbReference>
<organism evidence="20 21">
    <name type="scientific">Rhizoclosmatium globosum</name>
    <dbReference type="NCBI Taxonomy" id="329046"/>
    <lineage>
        <taxon>Eukaryota</taxon>
        <taxon>Fungi</taxon>
        <taxon>Fungi incertae sedis</taxon>
        <taxon>Chytridiomycota</taxon>
        <taxon>Chytridiomycota incertae sedis</taxon>
        <taxon>Chytridiomycetes</taxon>
        <taxon>Chytridiales</taxon>
        <taxon>Chytriomycetaceae</taxon>
        <taxon>Rhizoclosmatium</taxon>
    </lineage>
</organism>
<evidence type="ECO:0000256" key="8">
    <source>
        <dbReference type="ARBA" id="ARBA00022840"/>
    </source>
</evidence>
<feature type="domain" description="ATP-cone" evidence="19">
    <location>
        <begin position="44"/>
        <end position="135"/>
    </location>
</feature>
<dbReference type="EC" id="1.17.4.1" evidence="4 17"/>
<keyword evidence="8 16" id="KW-0067">ATP-binding</keyword>
<dbReference type="InterPro" id="IPR013783">
    <property type="entry name" value="Ig-like_fold"/>
</dbReference>
<dbReference type="InterPro" id="IPR000788">
    <property type="entry name" value="RNR_lg_C"/>
</dbReference>
<keyword evidence="13" id="KW-0966">Cell projection</keyword>
<comment type="similarity">
    <text evidence="3 17">Belongs to the ribonucleoside diphosphate reductase large chain family.</text>
</comment>
<keyword evidence="21" id="KW-1185">Reference proteome</keyword>
<keyword evidence="5" id="KW-0963">Cytoplasm</keyword>
<dbReference type="InterPro" id="IPR013346">
    <property type="entry name" value="NrdE_NrdA_C"/>
</dbReference>
<keyword evidence="11 17" id="KW-0215">Deoxyribonucleotide synthesis</keyword>
<dbReference type="Pfam" id="PF03477">
    <property type="entry name" value="ATP-cone"/>
    <property type="match status" value="1"/>
</dbReference>
<accession>A0A1Y2CNH8</accession>
<comment type="function">
    <text evidence="14 17">Provides the precursors necessary for DNA synthesis. Catalyzes the biosynthesis of deoxyribonucleotides from the corresponding ribonucleotides.</text>
</comment>
<evidence type="ECO:0000256" key="15">
    <source>
        <dbReference type="ARBA" id="ARBA00047754"/>
    </source>
</evidence>
<keyword evidence="12" id="KW-1015">Disulfide bond</keyword>
<protein>
    <recommendedName>
        <fullName evidence="4 17">Ribonucleoside-diphosphate reductase</fullName>
        <ecNumber evidence="4 17">1.17.4.1</ecNumber>
    </recommendedName>
</protein>
<proteinExistence type="inferred from homology"/>
<gene>
    <name evidence="20" type="ORF">BCR33DRAFT_847924</name>
</gene>
<reference evidence="20 21" key="1">
    <citation type="submission" date="2016-07" db="EMBL/GenBank/DDBJ databases">
        <title>Pervasive Adenine N6-methylation of Active Genes in Fungi.</title>
        <authorList>
            <consortium name="DOE Joint Genome Institute"/>
            <person name="Mondo S.J."/>
            <person name="Dannebaum R.O."/>
            <person name="Kuo R.C."/>
            <person name="Labutti K."/>
            <person name="Haridas S."/>
            <person name="Kuo A."/>
            <person name="Salamov A."/>
            <person name="Ahrendt S.R."/>
            <person name="Lipzen A."/>
            <person name="Sullivan W."/>
            <person name="Andreopoulos W.B."/>
            <person name="Clum A."/>
            <person name="Lindquist E."/>
            <person name="Daum C."/>
            <person name="Ramamoorthy G.K."/>
            <person name="Gryganskyi A."/>
            <person name="Culley D."/>
            <person name="Magnuson J.K."/>
            <person name="James T.Y."/>
            <person name="O'Malley M.A."/>
            <person name="Stajich J.E."/>
            <person name="Spatafora J.W."/>
            <person name="Visel A."/>
            <person name="Grigoriev I.V."/>
        </authorList>
    </citation>
    <scope>NUCLEOTIDE SEQUENCE [LARGE SCALE GENOMIC DNA]</scope>
    <source>
        <strain evidence="20 21">JEL800</strain>
    </source>
</reference>
<evidence type="ECO:0000256" key="14">
    <source>
        <dbReference type="ARBA" id="ARBA00024942"/>
    </source>
</evidence>
<dbReference type="GO" id="GO:0005971">
    <property type="term" value="C:ribonucleoside-diphosphate reductase complex"/>
    <property type="evidence" value="ECO:0007669"/>
    <property type="project" value="TreeGrafter"/>
</dbReference>
<comment type="subcellular location">
    <subcellularLocation>
        <location evidence="1">Cell projection</location>
        <location evidence="1">Cilium</location>
    </subcellularLocation>
    <subcellularLocation>
        <location evidence="2">Cytoplasm</location>
    </subcellularLocation>
</comment>
<dbReference type="GO" id="GO:0005524">
    <property type="term" value="F:ATP binding"/>
    <property type="evidence" value="ECO:0007669"/>
    <property type="project" value="UniProtKB-UniRule"/>
</dbReference>
<evidence type="ECO:0000256" key="5">
    <source>
        <dbReference type="ARBA" id="ARBA00022490"/>
    </source>
</evidence>
<dbReference type="FunFam" id="3.20.70.20:FF:000001">
    <property type="entry name" value="Ribonucleoside-diphosphate reductase"/>
    <property type="match status" value="1"/>
</dbReference>
<sequence length="4387" mass="489321">MEQDVSPFKSNTTKTLPEKASTPGPFRLRPRPTNPRYQPEYIQMFVLKRDGRRERVAFDKITARINKLCYGLDPNFVDAAQIAQKVIQGVYQGVTTIELDNLAAETAAYLTTTHPDYATLAARIAVSNLHKETTKQFSAVVSDLYAYSHPKTGLHQPMISKETHDIIMANADTLNAAIIYDRDYSYNYFGFKTLERSYLLRIDGRVAERPQHMLMRVSVGIHGEDIDAAIETYHLLSERYFTHASPTLFNAGTPHPQLSSCFLLTMKDDSIEGIYETLKSCAMISKSAGGIGINIHKIRASGSYIAGTNGHSNGIIPMLRVFNNTARYVDQGGNKRPGAFAIYLEPWHADIFEFLDLKKNTGKEENRARDLFYALWICDLFMKRVESNGDWSLFCPSEAPGLEDCWGEKFEALYESYERKGLARKVIKAQKLWYAIIESQTETGTPYMLYKDACNSKSNQQNLGTIKCSNLCTEIVEYTSPDEIAVCNLASISLPAFVVNKTTYDFEKLRQVTKVMTKNLNKIIDINFYPVIEAKNSNMRHRPIGLGVQGLADAFIKMRLPFDSEGAKELNKKIFENMYYAAVEASCEIAEKDGPYSTYEGSPMSKGQLQPDLWNIDLSNSDLDWDALRAKVAKYGVRNSLLMAPMPTASTSQILGNNECFEPYTSNIYTRRVLAGEFQIVNPHLLKDLTELGLWNDTMKNRIIAENGSVQRISAIPADLKGIYKTVWEISQKVIIDMAADRGAFIDQSQSLNIHLADPNYGKLTSMHFYGWKKGLKTGMYYLRTRPAVDAIKFTVDAEAVKRERAAEDATSNEQNMAAISCSIDNREAFQNKHNMEKIIQASHVLTNDLGYYCLSDYESYWRVLLENYENDEPVLRFAALKATIMASRSVSRTTADLELQTDLVKVLSNAVNAESHVSNRISSVLALAEVMATVCLDEDFSPTIRSHAFNSILNQFLTVYPTNPSEKDAQTMFDHGEFTSNESLRLRIVYLHAIACCFVLPDAKTPEFINYIDGILRLLIRPTTHIMLKTAAVHILANFLPITNLNRERIQRKFLKSIHIISNPAHFEALSKRPSSMNIASSTTQSLIPADSTIGSQTLSSASDRHSPVSKTSTADSVSQRLKELLEAEISKFWSVWYPKAEDNQLEVLKPQETAGAQLGQGYAVRRIQWLNQCLICSTPTELSLNSGKAPLVTFFKDSWIPKAKSLQWIQKKEGSVVTPSDLKLRQESTFQAEQTLSNKESEGLQNVTFIDGNQLSFNLNPPNVVFNRFPHTRELFIQNKSATEDISFYLQVSPPEFFTALPSFGKIVMGESCSIHVTFTPQPYKPRKNAEVQGFIRIRSEQGLTFERISLKAFNIPALRVYPDCIDFGFCPKNETRTATIYLHSNIPIDCPCIVLISQTIPDQETAFSVPFSWSQPTLLPKEKKAVKVIFGPVVEGSFNETLYIIALGGDVYSVKLRGVGGSTIKLLEHKIDVGPTDIHYSSVSRRLFLENKDKEHSIPVKFHPSSDEIEVNYGEEVILEPGEVKPVNISFWSKLTGLRQENMKITAPNAVVSSIPVIAASGPVVYIPVMDEIIFPTALTGQPSSVYLPIRNISPSHAYLQLAMSPNSPFTVKLIDSDTSAMSKNLVDLRQFETSEASGCFVTIAGHISAVLEIVFKSSTWGTFRVSLTTTTVKPKKTLVATHYLSAIATNEMYMIREKPIPQIRKFLSYPANTPATGLLVKKSPDGKPGDIHPKTSQVFELDPPLQMCFGSAPALRAKSDDIWEYVTLTNLAGTTQPYQLAISSPFYTNVSLQGELEAFASVDIPLRVDPKVFAYESNVENLDKIAIGQVTAFDDASGIVSSSIIGTLTDLVSVEVRRGAEQIQFPPVRVMEKSTRRILIRNKSPLEIVWEGRVVAVSNRTSEEGMTNTTLAEWCPFGLIASRINLKPFDYATVDIQFQATSSGIYNGRLLMTYVDPVYHIINKEYHRTRAKRDLAYVDVKCEVGTVDLEFDSEPINFGDIINYMPAERSLVLNNRQLIDSRTTLISSIPFRTRNSIVKVSRESSHILPVYFQSGKPKFYNSFLWIASDNGTQAVPILANAGFSKLGGNLVEPLPSQIDETFSVSVEDKHYIEFGFVSSQSPKLKVLHLKNLGTFEMIIKNIVVKDNGHLIWKFLDDYESQKLLAAGFREDSQSYWSSKEVDWDEVDYKVYEEKSNLRAAQTQQIENGKGNDRPKKKKGAKAVAQNVAINQASVVHKQFPLRIAPLQTLSLAINFGGLELGIFTDVIRIDTERGFGEAESFRVWGRGNVQPPLILLDKKIEFGNKAAHSKHLQEIRFKNEGTYPLSWTLESKSIKYTAMAKYDPAPLPEDLNSIICPIKVFPTHGILAAGSTQIVEVVFCPSLPEYEVANTLCLKTEDFHESEILIRGVGASSNIVLDKTVVDFGVLRVGTKKVFKIKMHNRGILHTKYFVECGGQSFSADPEEGILEGNGVIDLIVTYKPKTVGKTNSYVKVTYRSDESYKLKPVIVNVLGMASYPDILVLTKVVDFGVALFGAENAKPITIENRGSADADIIFTCSHPAISLETGYSGSVVLPANSKKDIKVIYSPQQIETLDVKVFLRSSDTRGDHFMIQLRGTVGVPKITFTPPSVTKQMDFGVCAVKGHQKRTFTMKNEGNIKLSITMKIEVLSIIYDENGVKRAITSKQPAFVVEPESAVLPIGEEMKVTVTFTPEKLATYEYKMVLKYDFRSLSTVLVGVGGRAIFQIISPLRRLDFGVCRLNRVFRKLITVSNTGNLGVKFHIRPEGASRDWEDDSAVIEHDKSKNIVEYDSSHWMSYLDRQGIRILNPDGFCNAKAKTDIVLEYFPQVESAINIRFRIYFDSDHEDIDILASASSPKLSLQTANNEILLTGNSDKLTSLDLGVHPINLEYSSTLKLVNEGPFALDFLIQPIGIREFDIYPLRGYIEPQSSTSLKVFFNPTSESKFQMVLKVLWEGVPLRIVISGSGGIGKLEVVYIDAKDIQSHCLDFNMVPFNSSAEKRFFLHNVGLVPVDVTAESDNEDYTINQVGEPFLLDKGILKAGPKKNIWNWFPNFGVALLPSMGVEISAKFFSKSPTTVFGHIFIASDCAELAVPMRGKGGTFSISHRGDLSFGDIASNYTYSRKLTISNSGSIPANISLEWLIVGHNTESPSSFVRLAEVYNNVDPRSGFARQSYLRENNIIDPNYKLSAREYWKLVGKMIRKPVVNGDDGSVSRVNVGGLGRITSNDSIGESMGSIAAIQSSSGSRRQKGTRNAEESITSIGRNSRITTGGGVTDRFTAKKSASNHYSTMFKRRQMFFHLITSTQVSSQSTSLTTAFIRVDPGSCVLPSYGEVHLNVDINLSTEDTFLATLLVKSDVANYPPHEITLTATPKAVSILCDDTRMLNFYRQPLGEPEILTRTFTNIGHRDINFRIINTNQALSILPARGSLKVGQSQLVQFIFRPTDESIQNADVIFEPDCSQHIRLKMSGGGGFAKASLSKYRRFDFGHCMIGKDTISLLPITNEGNALLHLTRFDLYETDTFFKGVDWPTSRVSLFPGQSFNLALVFNPHEESPGPGRLVIGTTSESWEIELIGLGREAVLIVSKVSLDFTDCLIGNSYERKLGLKNVGDVNYPVTFTLDREFPDLEFIPPSLVINPFSENYVIVSYTPTSSIKSTVAMTVSSPYSSHKIPISLHSGTATLEFTAEELDFGMFERVTRPSLKLGIKNTGTVKTSFVVRDTAKPSMFQISGGKGLLTPGKTAEVTITHIRHTVCEFKEKLMIKSDLIDNFYYVYVKGQCEESLLKPDEFSLLNLGICPVLDATTKQLQFRNYGKFPLDFTVKSTYPLKCFPLSGHVAGGDWAEVSVSWSPSGGYELRTQLTLATNIGNYNVIVRGKAAFPELFIKNVYLDFGVCGVGYPYSEKLIMVNKGKVPLHFNIPPMRELSYSVSQPTGYLDLKETIEVDVIFKPTAVGRFAHSFIVECKGVSYKEVVVVGIGGVIRLDISPASVDLGNSPCDLRVYHVITLTNSGEVVLHIDWDTLMEDENPTCTLHLPEPTIIMPGRAARCIFGATAHKIGPISAKLVVKSKERSYVVPVAGNGVRIILTEKSRRILESEHLPVLEPTGPFGQEITIESVEHWFKLIRRKKLDMDLKIVDSIKEIMREARKREMAPSLKIEELRDEDLKDLDEGAPATPSERMISPPSQTIELEREPSVLDQKLDAPVIDITMSFDSSNSLDHIRMKEKMWQELKAKQTDSLAKPINVDDVGTISSKFIDLKRSGHIPDKPHPDDSIVQDVIDFGSLTILDIATDYLTCMLEPELETDLGIIVARPPPFPQEKQTKLGKLGITVGSSSRKYKEFPPLVRKARNARTVEFFKYRNDYSAQ</sequence>
<dbReference type="OrthoDB" id="5538672at2759"/>
<dbReference type="InterPro" id="IPR013509">
    <property type="entry name" value="RNR_lsu_N"/>
</dbReference>
<evidence type="ECO:0000259" key="19">
    <source>
        <dbReference type="PROSITE" id="PS51161"/>
    </source>
</evidence>
<dbReference type="InterPro" id="IPR005144">
    <property type="entry name" value="ATP-cone_dom"/>
</dbReference>
<dbReference type="InterPro" id="IPR008962">
    <property type="entry name" value="PapD-like_sf"/>
</dbReference>
<dbReference type="GO" id="GO:0004748">
    <property type="term" value="F:ribonucleoside-diphosphate reductase activity, thioredoxin disulfide as acceptor"/>
    <property type="evidence" value="ECO:0007669"/>
    <property type="project" value="UniProtKB-EC"/>
</dbReference>
<dbReference type="UniPathway" id="UPA00326"/>
<keyword evidence="6" id="KW-0021">Allosteric enzyme</keyword>
<keyword evidence="9 17" id="KW-0560">Oxidoreductase</keyword>
<evidence type="ECO:0000256" key="3">
    <source>
        <dbReference type="ARBA" id="ARBA00010406"/>
    </source>
</evidence>
<evidence type="ECO:0000256" key="7">
    <source>
        <dbReference type="ARBA" id="ARBA00022741"/>
    </source>
</evidence>
<dbReference type="CDD" id="cd01679">
    <property type="entry name" value="RNR_I"/>
    <property type="match status" value="1"/>
</dbReference>
<evidence type="ECO:0000256" key="12">
    <source>
        <dbReference type="ARBA" id="ARBA00023157"/>
    </source>
</evidence>
<dbReference type="GO" id="GO:0009263">
    <property type="term" value="P:deoxyribonucleotide biosynthetic process"/>
    <property type="evidence" value="ECO:0007669"/>
    <property type="project" value="UniProtKB-KW"/>
</dbReference>
<dbReference type="InterPro" id="IPR039718">
    <property type="entry name" value="Rrm1"/>
</dbReference>
<dbReference type="Pfam" id="PF00317">
    <property type="entry name" value="Ribonuc_red_lgN"/>
    <property type="match status" value="1"/>
</dbReference>
<evidence type="ECO:0000256" key="18">
    <source>
        <dbReference type="SAM" id="MobiDB-lite"/>
    </source>
</evidence>
<dbReference type="SUPFAM" id="SSF51998">
    <property type="entry name" value="PFL-like glycyl radical enzymes"/>
    <property type="match status" value="1"/>
</dbReference>
<evidence type="ECO:0000256" key="11">
    <source>
        <dbReference type="ARBA" id="ARBA00023116"/>
    </source>
</evidence>